<dbReference type="Pfam" id="PF15747">
    <property type="entry name" value="DUF4687"/>
    <property type="match status" value="1"/>
</dbReference>
<feature type="region of interest" description="Disordered" evidence="1">
    <location>
        <begin position="46"/>
        <end position="95"/>
    </location>
</feature>
<accession>A0A5E4CM81</accession>
<dbReference type="EMBL" id="CABDUW010001603">
    <property type="protein sequence ID" value="VTJ82938.1"/>
    <property type="molecule type" value="Genomic_DNA"/>
</dbReference>
<gene>
    <name evidence="2" type="ORF">MONAX_5E041761</name>
</gene>
<proteinExistence type="predicted"/>
<evidence type="ECO:0000313" key="3">
    <source>
        <dbReference type="Proteomes" id="UP000335636"/>
    </source>
</evidence>
<reference evidence="2" key="1">
    <citation type="submission" date="2019-04" db="EMBL/GenBank/DDBJ databases">
        <authorList>
            <person name="Alioto T."/>
            <person name="Alioto T."/>
        </authorList>
    </citation>
    <scope>NUCLEOTIDE SEQUENCE [LARGE SCALE GENOMIC DNA]</scope>
</reference>
<comment type="caution">
    <text evidence="2">The sequence shown here is derived from an EMBL/GenBank/DDBJ whole genome shotgun (WGS) entry which is preliminary data.</text>
</comment>
<dbReference type="PANTHER" id="PTHR16445:SF0">
    <property type="entry name" value="GENE 5617-RELATED"/>
    <property type="match status" value="1"/>
</dbReference>
<dbReference type="PANTHER" id="PTHR16445">
    <property type="entry name" value="SIMILAR TO HYPOTHETICAL PROTEIN FLJ20010"/>
    <property type="match status" value="1"/>
</dbReference>
<sequence>MARNYVSLAAGDQGNRVAYPSSHSDLSALAMFSGDCSLAARAGAIRPAPRQTARPSIRTQSRRIPRCGLSPTRLTKGREPETRSRSRQARFSPYPVPGVKLDLRRSVLQQRLAFGNVTA</sequence>
<protein>
    <submittedName>
        <fullName evidence="2">Uncharacterized protein</fullName>
    </submittedName>
</protein>
<evidence type="ECO:0000256" key="1">
    <source>
        <dbReference type="SAM" id="MobiDB-lite"/>
    </source>
</evidence>
<dbReference type="AlphaFoldDB" id="A0A5E4CM81"/>
<organism evidence="2 3">
    <name type="scientific">Marmota monax</name>
    <name type="common">Woodchuck</name>
    <dbReference type="NCBI Taxonomy" id="9995"/>
    <lineage>
        <taxon>Eukaryota</taxon>
        <taxon>Metazoa</taxon>
        <taxon>Chordata</taxon>
        <taxon>Craniata</taxon>
        <taxon>Vertebrata</taxon>
        <taxon>Euteleostomi</taxon>
        <taxon>Mammalia</taxon>
        <taxon>Eutheria</taxon>
        <taxon>Euarchontoglires</taxon>
        <taxon>Glires</taxon>
        <taxon>Rodentia</taxon>
        <taxon>Sciuromorpha</taxon>
        <taxon>Sciuridae</taxon>
        <taxon>Xerinae</taxon>
        <taxon>Marmotini</taxon>
        <taxon>Marmota</taxon>
    </lineage>
</organism>
<evidence type="ECO:0000313" key="2">
    <source>
        <dbReference type="EMBL" id="VTJ82938.1"/>
    </source>
</evidence>
<name>A0A5E4CM81_MARMO</name>
<keyword evidence="3" id="KW-1185">Reference proteome</keyword>
<dbReference type="Proteomes" id="UP000335636">
    <property type="component" value="Unassembled WGS sequence"/>
</dbReference>
<dbReference type="InterPro" id="IPR031487">
    <property type="entry name" value="DUF4687"/>
</dbReference>